<evidence type="ECO:0000256" key="1">
    <source>
        <dbReference type="SAM" id="MobiDB-lite"/>
    </source>
</evidence>
<dbReference type="OrthoDB" id="5062424at2759"/>
<sequence length="490" mass="54440">MSATASTAIDLLDADDHLPTESPTGSFRSSSTCLQPPASLLVEQSPPSPVNPIRAVDTKKGRQVLGSSPLSPTQRPSEPWALQPSFMRLQPSHSSFATTVASQTAPSRPTTAKGDISVTISRNHFRGPRPIGDPSLARPQPFRLEFPPPSRDQYPISSKNLFQSLNTANSIDVEELLDKYSEEGAQLVEFLAGQEQDREASYKPVVEARNKADNVLREFLCENRKKSQAARLAERRARGLVQSRRTSSPPPLTPAQVEKIRHLETDLVKKMEAVSINHGETEGVIAGFFTFKCDGVDKEPPESYRELLLESGGLDKRLFRKPLVAHPELGEMAYLQGMSKPARYSAYQGRLDDIRSANRDAFNQAFWVQWQQASAPPPESEVKTVPASNPDSSPSEPTPEPEAKTFDVRDLNSSPSSQRAVLIPEWFPIFKSYKLFDLWPGSAGFTQLLNIIHDLEMQCKFAPTQPKRWDKEWHDASSLWNTAVRKQSGG</sequence>
<evidence type="ECO:0000313" key="3">
    <source>
        <dbReference type="Proteomes" id="UP000738349"/>
    </source>
</evidence>
<feature type="region of interest" description="Disordered" evidence="1">
    <location>
        <begin position="1"/>
        <end position="80"/>
    </location>
</feature>
<feature type="compositionally biased region" description="Polar residues" evidence="1">
    <location>
        <begin position="21"/>
        <end position="34"/>
    </location>
</feature>
<comment type="caution">
    <text evidence="2">The sequence shown here is derived from an EMBL/GenBank/DDBJ whole genome shotgun (WGS) entry which is preliminary data.</text>
</comment>
<organism evidence="2 3">
    <name type="scientific">Dactylonectria macrodidyma</name>
    <dbReference type="NCBI Taxonomy" id="307937"/>
    <lineage>
        <taxon>Eukaryota</taxon>
        <taxon>Fungi</taxon>
        <taxon>Dikarya</taxon>
        <taxon>Ascomycota</taxon>
        <taxon>Pezizomycotina</taxon>
        <taxon>Sordariomycetes</taxon>
        <taxon>Hypocreomycetidae</taxon>
        <taxon>Hypocreales</taxon>
        <taxon>Nectriaceae</taxon>
        <taxon>Dactylonectria</taxon>
    </lineage>
</organism>
<gene>
    <name evidence="2" type="ORF">EDB81DRAFT_852368</name>
</gene>
<feature type="compositionally biased region" description="Basic and acidic residues" evidence="1">
    <location>
        <begin position="401"/>
        <end position="410"/>
    </location>
</feature>
<feature type="region of interest" description="Disordered" evidence="1">
    <location>
        <begin position="234"/>
        <end position="255"/>
    </location>
</feature>
<feature type="region of interest" description="Disordered" evidence="1">
    <location>
        <begin position="377"/>
        <end position="412"/>
    </location>
</feature>
<name>A0A9P9JME0_9HYPO</name>
<accession>A0A9P9JME0</accession>
<feature type="compositionally biased region" description="Polar residues" evidence="1">
    <location>
        <begin position="94"/>
        <end position="110"/>
    </location>
</feature>
<protein>
    <submittedName>
        <fullName evidence="2">Uncharacterized protein</fullName>
    </submittedName>
</protein>
<proteinExistence type="predicted"/>
<feature type="region of interest" description="Disordered" evidence="1">
    <location>
        <begin position="94"/>
        <end position="114"/>
    </location>
</feature>
<reference evidence="2" key="1">
    <citation type="journal article" date="2021" name="Nat. Commun.">
        <title>Genetic determinants of endophytism in the Arabidopsis root mycobiome.</title>
        <authorList>
            <person name="Mesny F."/>
            <person name="Miyauchi S."/>
            <person name="Thiergart T."/>
            <person name="Pickel B."/>
            <person name="Atanasova L."/>
            <person name="Karlsson M."/>
            <person name="Huettel B."/>
            <person name="Barry K.W."/>
            <person name="Haridas S."/>
            <person name="Chen C."/>
            <person name="Bauer D."/>
            <person name="Andreopoulos W."/>
            <person name="Pangilinan J."/>
            <person name="LaButti K."/>
            <person name="Riley R."/>
            <person name="Lipzen A."/>
            <person name="Clum A."/>
            <person name="Drula E."/>
            <person name="Henrissat B."/>
            <person name="Kohler A."/>
            <person name="Grigoriev I.V."/>
            <person name="Martin F.M."/>
            <person name="Hacquard S."/>
        </authorList>
    </citation>
    <scope>NUCLEOTIDE SEQUENCE</scope>
    <source>
        <strain evidence="2">MPI-CAGE-AT-0147</strain>
    </source>
</reference>
<keyword evidence="3" id="KW-1185">Reference proteome</keyword>
<evidence type="ECO:0000313" key="2">
    <source>
        <dbReference type="EMBL" id="KAH7165503.1"/>
    </source>
</evidence>
<dbReference type="EMBL" id="JAGMUV010000003">
    <property type="protein sequence ID" value="KAH7165503.1"/>
    <property type="molecule type" value="Genomic_DNA"/>
</dbReference>
<dbReference type="AlphaFoldDB" id="A0A9P9JME0"/>
<dbReference type="Proteomes" id="UP000738349">
    <property type="component" value="Unassembled WGS sequence"/>
</dbReference>
<feature type="compositionally biased region" description="Polar residues" evidence="1">
    <location>
        <begin position="65"/>
        <end position="76"/>
    </location>
</feature>